<feature type="domain" description="Ribosome recycling factor" evidence="6">
    <location>
        <begin position="86"/>
        <end position="245"/>
    </location>
</feature>
<keyword evidence="4" id="KW-0648">Protein biosynthesis</keyword>
<dbReference type="PANTHER" id="PTHR20982:SF3">
    <property type="entry name" value="MITOCHONDRIAL RIBOSOME RECYCLING FACTOR PSEUDO 1"/>
    <property type="match status" value="1"/>
</dbReference>
<keyword evidence="8" id="KW-1185">Reference proteome</keyword>
<dbReference type="Gene3D" id="3.30.1360.40">
    <property type="match status" value="1"/>
</dbReference>
<dbReference type="InterPro" id="IPR023584">
    <property type="entry name" value="Ribosome_recyc_fac_dom"/>
</dbReference>
<organism evidence="7 8">
    <name type="scientific">Coccomyxa subellipsoidea</name>
    <dbReference type="NCBI Taxonomy" id="248742"/>
    <lineage>
        <taxon>Eukaryota</taxon>
        <taxon>Viridiplantae</taxon>
        <taxon>Chlorophyta</taxon>
        <taxon>core chlorophytes</taxon>
        <taxon>Trebouxiophyceae</taxon>
        <taxon>Trebouxiophyceae incertae sedis</taxon>
        <taxon>Coccomyxaceae</taxon>
        <taxon>Coccomyxa</taxon>
    </lineage>
</organism>
<reference evidence="7 8" key="1">
    <citation type="journal article" date="2024" name="Nat. Commun.">
        <title>Phylogenomics reveals the evolutionary origins of lichenization in chlorophyte algae.</title>
        <authorList>
            <person name="Puginier C."/>
            <person name="Libourel C."/>
            <person name="Otte J."/>
            <person name="Skaloud P."/>
            <person name="Haon M."/>
            <person name="Grisel S."/>
            <person name="Petersen M."/>
            <person name="Berrin J.G."/>
            <person name="Delaux P.M."/>
            <person name="Dal Grande F."/>
            <person name="Keller J."/>
        </authorList>
    </citation>
    <scope>NUCLEOTIDE SEQUENCE [LARGE SCALE GENOMIC DNA]</scope>
    <source>
        <strain evidence="7 8">SAG 216-7</strain>
    </source>
</reference>
<dbReference type="Proteomes" id="UP001491310">
    <property type="component" value="Unassembled WGS sequence"/>
</dbReference>
<dbReference type="Gene3D" id="1.10.132.20">
    <property type="entry name" value="Ribosome-recycling factor"/>
    <property type="match status" value="1"/>
</dbReference>
<comment type="function">
    <text evidence="1">Responsible for the release of ribosomes from messenger RNA at the termination of chloroplastic protein biosynthesis.</text>
</comment>
<comment type="caution">
    <text evidence="7">The sequence shown here is derived from an EMBL/GenBank/DDBJ whole genome shotgun (WGS) entry which is preliminary data.</text>
</comment>
<evidence type="ECO:0000256" key="4">
    <source>
        <dbReference type="ARBA" id="ARBA00022917"/>
    </source>
</evidence>
<name>A0ABR2Z0A6_9CHLO</name>
<dbReference type="PANTHER" id="PTHR20982">
    <property type="entry name" value="RIBOSOME RECYCLING FACTOR"/>
    <property type="match status" value="1"/>
</dbReference>
<accession>A0ABR2Z0A6</accession>
<proteinExistence type="inferred from homology"/>
<dbReference type="InterPro" id="IPR036191">
    <property type="entry name" value="RRF_sf"/>
</dbReference>
<evidence type="ECO:0000256" key="1">
    <source>
        <dbReference type="ARBA" id="ARBA00002952"/>
    </source>
</evidence>
<comment type="similarity">
    <text evidence="2">Belongs to the RRF family.</text>
</comment>
<dbReference type="Pfam" id="PF01765">
    <property type="entry name" value="RRF"/>
    <property type="match status" value="1"/>
</dbReference>
<dbReference type="InterPro" id="IPR002661">
    <property type="entry name" value="Ribosome_recyc_fac"/>
</dbReference>
<evidence type="ECO:0000313" key="8">
    <source>
        <dbReference type="Proteomes" id="UP001491310"/>
    </source>
</evidence>
<protein>
    <recommendedName>
        <fullName evidence="3">Ribosome-recycling factor, chloroplastic</fullName>
    </recommendedName>
    <alternativeName>
        <fullName evidence="5">Ribosome-releasing factor, chloroplastic</fullName>
    </alternativeName>
</protein>
<sequence>MQSTQCKTCPILCGNLLTVASARAPRLSRRKIVSAKCAPFAGANVPSRQTRRCYVQVVRAATTDEDVFDVEEDAMTRMEKSLESTKGSFATVRTGRATPSMLDRIQVDYYGALTPLKQLATLSAPEASMLVIQPYDKTSIQSIEKAIMASDLGLTPGNDGNLIRINVPQLTADRRKEMAKLVSKLGEDGKVAIRNIRRDSIKTVDKLKKDISEDEQKALEDAIQELTDDYIKQIDSIIKSKQTELTTV</sequence>
<dbReference type="EMBL" id="JALJOT010000002">
    <property type="protein sequence ID" value="KAK9917342.1"/>
    <property type="molecule type" value="Genomic_DNA"/>
</dbReference>
<dbReference type="SUPFAM" id="SSF55194">
    <property type="entry name" value="Ribosome recycling factor, RRF"/>
    <property type="match status" value="1"/>
</dbReference>
<dbReference type="HAMAP" id="MF_00040">
    <property type="entry name" value="RRF"/>
    <property type="match status" value="1"/>
</dbReference>
<dbReference type="NCBIfam" id="TIGR00496">
    <property type="entry name" value="frr"/>
    <property type="match status" value="1"/>
</dbReference>
<dbReference type="CDD" id="cd00520">
    <property type="entry name" value="RRF"/>
    <property type="match status" value="1"/>
</dbReference>
<gene>
    <name evidence="7" type="ORF">WJX75_003371</name>
</gene>
<evidence type="ECO:0000256" key="3">
    <source>
        <dbReference type="ARBA" id="ARBA00014063"/>
    </source>
</evidence>
<evidence type="ECO:0000313" key="7">
    <source>
        <dbReference type="EMBL" id="KAK9917342.1"/>
    </source>
</evidence>
<evidence type="ECO:0000256" key="2">
    <source>
        <dbReference type="ARBA" id="ARBA00005912"/>
    </source>
</evidence>
<evidence type="ECO:0000259" key="6">
    <source>
        <dbReference type="Pfam" id="PF01765"/>
    </source>
</evidence>
<evidence type="ECO:0000256" key="5">
    <source>
        <dbReference type="ARBA" id="ARBA00032397"/>
    </source>
</evidence>